<dbReference type="InterPro" id="IPR011701">
    <property type="entry name" value="MFS"/>
</dbReference>
<dbReference type="Pfam" id="PF07690">
    <property type="entry name" value="MFS_1"/>
    <property type="match status" value="2"/>
</dbReference>
<feature type="transmembrane region" description="Helical" evidence="5">
    <location>
        <begin position="235"/>
        <end position="256"/>
    </location>
</feature>
<gene>
    <name evidence="7" type="ORF">MCUN1_003422</name>
</gene>
<keyword evidence="8" id="KW-1185">Reference proteome</keyword>
<feature type="transmembrane region" description="Helical" evidence="5">
    <location>
        <begin position="31"/>
        <end position="48"/>
    </location>
</feature>
<evidence type="ECO:0000313" key="7">
    <source>
        <dbReference type="EMBL" id="WFD36539.1"/>
    </source>
</evidence>
<feature type="transmembrane region" description="Helical" evidence="5">
    <location>
        <begin position="268"/>
        <end position="284"/>
    </location>
</feature>
<keyword evidence="4 5" id="KW-0472">Membrane</keyword>
<name>A0AAF0J887_9BASI</name>
<feature type="domain" description="Major facilitator superfamily (MFS) profile" evidence="6">
    <location>
        <begin position="37"/>
        <end position="531"/>
    </location>
</feature>
<dbReference type="InterPro" id="IPR036259">
    <property type="entry name" value="MFS_trans_sf"/>
</dbReference>
<feature type="transmembrane region" description="Helical" evidence="5">
    <location>
        <begin position="296"/>
        <end position="321"/>
    </location>
</feature>
<evidence type="ECO:0000313" key="8">
    <source>
        <dbReference type="Proteomes" id="UP001219933"/>
    </source>
</evidence>
<protein>
    <recommendedName>
        <fullName evidence="6">Major facilitator superfamily (MFS) profile domain-containing protein</fullName>
    </recommendedName>
</protein>
<feature type="transmembrane region" description="Helical" evidence="5">
    <location>
        <begin position="341"/>
        <end position="362"/>
    </location>
</feature>
<dbReference type="Proteomes" id="UP001219933">
    <property type="component" value="Chromosome 5"/>
</dbReference>
<dbReference type="PROSITE" id="PS50850">
    <property type="entry name" value="MFS"/>
    <property type="match status" value="1"/>
</dbReference>
<keyword evidence="3 5" id="KW-1133">Transmembrane helix</keyword>
<evidence type="ECO:0000256" key="4">
    <source>
        <dbReference type="ARBA" id="ARBA00023136"/>
    </source>
</evidence>
<evidence type="ECO:0000256" key="5">
    <source>
        <dbReference type="SAM" id="Phobius"/>
    </source>
</evidence>
<dbReference type="GO" id="GO:0022857">
    <property type="term" value="F:transmembrane transporter activity"/>
    <property type="evidence" value="ECO:0007669"/>
    <property type="project" value="InterPro"/>
</dbReference>
<dbReference type="GO" id="GO:0005886">
    <property type="term" value="C:plasma membrane"/>
    <property type="evidence" value="ECO:0007669"/>
    <property type="project" value="TreeGrafter"/>
</dbReference>
<feature type="transmembrane region" description="Helical" evidence="5">
    <location>
        <begin position="123"/>
        <end position="147"/>
    </location>
</feature>
<feature type="transmembrane region" description="Helical" evidence="5">
    <location>
        <begin position="68"/>
        <end position="86"/>
    </location>
</feature>
<organism evidence="7 8">
    <name type="scientific">Malassezia cuniculi</name>
    <dbReference type="NCBI Taxonomy" id="948313"/>
    <lineage>
        <taxon>Eukaryota</taxon>
        <taxon>Fungi</taxon>
        <taxon>Dikarya</taxon>
        <taxon>Basidiomycota</taxon>
        <taxon>Ustilaginomycotina</taxon>
        <taxon>Malasseziomycetes</taxon>
        <taxon>Malasseziales</taxon>
        <taxon>Malasseziaceae</taxon>
        <taxon>Malassezia</taxon>
    </lineage>
</organism>
<evidence type="ECO:0000256" key="2">
    <source>
        <dbReference type="ARBA" id="ARBA00022692"/>
    </source>
</evidence>
<dbReference type="EMBL" id="CP119881">
    <property type="protein sequence ID" value="WFD36539.1"/>
    <property type="molecule type" value="Genomic_DNA"/>
</dbReference>
<proteinExistence type="predicted"/>
<keyword evidence="2 5" id="KW-0812">Transmembrane</keyword>
<feature type="transmembrane region" description="Helical" evidence="5">
    <location>
        <begin position="98"/>
        <end position="117"/>
    </location>
</feature>
<accession>A0AAF0J887</accession>
<dbReference type="Gene3D" id="1.20.1250.20">
    <property type="entry name" value="MFS general substrate transporter like domains"/>
    <property type="match status" value="2"/>
</dbReference>
<dbReference type="InterPro" id="IPR020846">
    <property type="entry name" value="MFS_dom"/>
</dbReference>
<feature type="transmembrane region" description="Helical" evidence="5">
    <location>
        <begin position="159"/>
        <end position="179"/>
    </location>
</feature>
<feature type="transmembrane region" description="Helical" evidence="5">
    <location>
        <begin position="505"/>
        <end position="527"/>
    </location>
</feature>
<evidence type="ECO:0000259" key="6">
    <source>
        <dbReference type="PROSITE" id="PS50850"/>
    </source>
</evidence>
<feature type="transmembrane region" description="Helical" evidence="5">
    <location>
        <begin position="191"/>
        <end position="214"/>
    </location>
</feature>
<dbReference type="AlphaFoldDB" id="A0AAF0J887"/>
<dbReference type="PANTHER" id="PTHR23501:SF87">
    <property type="entry name" value="SIDEROPHORE IRON TRANSPORTER 2"/>
    <property type="match status" value="1"/>
</dbReference>
<evidence type="ECO:0000256" key="3">
    <source>
        <dbReference type="ARBA" id="ARBA00022989"/>
    </source>
</evidence>
<dbReference type="PANTHER" id="PTHR23501">
    <property type="entry name" value="MAJOR FACILITATOR SUPERFAMILY"/>
    <property type="match status" value="1"/>
</dbReference>
<feature type="transmembrane region" description="Helical" evidence="5">
    <location>
        <begin position="442"/>
        <end position="463"/>
    </location>
</feature>
<reference evidence="7" key="1">
    <citation type="submission" date="2023-03" db="EMBL/GenBank/DDBJ databases">
        <title>Mating type loci evolution in Malassezia.</title>
        <authorList>
            <person name="Coelho M.A."/>
        </authorList>
    </citation>
    <scope>NUCLEOTIDE SEQUENCE</scope>
    <source>
        <strain evidence="7">CBS 11721</strain>
    </source>
</reference>
<dbReference type="SUPFAM" id="SSF103473">
    <property type="entry name" value="MFS general substrate transporter"/>
    <property type="match status" value="1"/>
</dbReference>
<comment type="subcellular location">
    <subcellularLocation>
        <location evidence="1">Membrane</location>
        <topology evidence="1">Multi-pass membrane protein</topology>
    </subcellularLocation>
</comment>
<feature type="transmembrane region" description="Helical" evidence="5">
    <location>
        <begin position="369"/>
        <end position="388"/>
    </location>
</feature>
<evidence type="ECO:0000256" key="1">
    <source>
        <dbReference type="ARBA" id="ARBA00004141"/>
    </source>
</evidence>
<sequence>MQWTAHLDGVALDTPLVPLRIDPRGGQRHRALAFAVLYVSLLMLAFVITLDSMTSFLYLNYACSEFDALGSFGTVSIVQQLVCAVCKPPIAMAAERLGRVYALLMSLVFATLGYTLMGYAGSLPVLVAGVLVQSVGYTGIQVLQTVIIADTTSAKWRGLVLGALNVPFLVNFAIAGPLADHMLVWHGWRSGYLLWAIVVPLAAAPLLITLAIGARLAKGHVNHKAAARAHVFSDLDIVGMALFSGGITLILLPLSLSSRNLVAWGPERVEMVAGVVLLAVFAWWEKRAEHPFIPCALLANPTVLLICAIGMLDFAGFYISWTFLSAFVQVIKDWNQTSTAYFASSQNVVATIFGIVAGWALVYLKRFKVVLVLGIAVRLVGVALMVRYRGVDHTTTMLVVCQIVQGIGGGTVGLTMQVAAQVAVNRSRVALVTALELLTTEIGAAFGAAIAGALFSTALPPLLHKHVPNLSDDELRSLAGSLAAVHRYSMDTPERQGIATAWSGVMRLLSIMAFLIQVPALVFALLVPDADLHDKPARQPKDTPKLRETTSLLAPYRAPAWRACSGAGMHA</sequence>